<sequence>MSGGLPPAGLEPHPAARGAQVQQTQAGLWWPAADPGKLRSAAAAWRSLAADVESVSGAASAVVSGVAAQNQGQAIDAFEAYWRSRWAGGSGALPAGGPGTYRGSRRWCRRRPANCGAGRSTGRGTDRGTPVDRAARLDAEAGGPPPGEHGCGRCERGRHRCADGRGNHGSDQGSRRDTGHLRRRQRRVDRQPAGAQEVDLD</sequence>
<accession>A0A934ND29</accession>
<dbReference type="RefSeq" id="WP_338200681.1">
    <property type="nucleotide sequence ID" value="NZ_JAEKNR010000088.1"/>
</dbReference>
<organism evidence="2 3">
    <name type="scientific">Candidatus Nephthysia bennettiae</name>
    <dbReference type="NCBI Taxonomy" id="3127016"/>
    <lineage>
        <taxon>Bacteria</taxon>
        <taxon>Bacillati</taxon>
        <taxon>Candidatus Dormiibacterota</taxon>
        <taxon>Candidatus Dormibacteria</taxon>
        <taxon>Candidatus Dormibacterales</taxon>
        <taxon>Candidatus Dormibacteraceae</taxon>
        <taxon>Candidatus Nephthysia</taxon>
    </lineage>
</organism>
<evidence type="ECO:0008006" key="4">
    <source>
        <dbReference type="Google" id="ProtNLM"/>
    </source>
</evidence>
<dbReference type="Proteomes" id="UP000612893">
    <property type="component" value="Unassembled WGS sequence"/>
</dbReference>
<dbReference type="EMBL" id="JAEKNR010000088">
    <property type="protein sequence ID" value="MBJ7597997.1"/>
    <property type="molecule type" value="Genomic_DNA"/>
</dbReference>
<feature type="compositionally biased region" description="Basic and acidic residues" evidence="1">
    <location>
        <begin position="150"/>
        <end position="180"/>
    </location>
</feature>
<evidence type="ECO:0000313" key="3">
    <source>
        <dbReference type="Proteomes" id="UP000612893"/>
    </source>
</evidence>
<name>A0A934ND29_9BACT</name>
<protein>
    <recommendedName>
        <fullName evidence="4">PPE family domain-containing protein</fullName>
    </recommendedName>
</protein>
<comment type="caution">
    <text evidence="2">The sequence shown here is derived from an EMBL/GenBank/DDBJ whole genome shotgun (WGS) entry which is preliminary data.</text>
</comment>
<feature type="region of interest" description="Disordered" evidence="1">
    <location>
        <begin position="1"/>
        <end position="28"/>
    </location>
</feature>
<gene>
    <name evidence="2" type="ORF">JF922_07905</name>
</gene>
<dbReference type="AlphaFoldDB" id="A0A934ND29"/>
<keyword evidence="3" id="KW-1185">Reference proteome</keyword>
<evidence type="ECO:0000256" key="1">
    <source>
        <dbReference type="SAM" id="MobiDB-lite"/>
    </source>
</evidence>
<feature type="region of interest" description="Disordered" evidence="1">
    <location>
        <begin position="137"/>
        <end position="201"/>
    </location>
</feature>
<evidence type="ECO:0000313" key="2">
    <source>
        <dbReference type="EMBL" id="MBJ7597997.1"/>
    </source>
</evidence>
<proteinExistence type="predicted"/>
<reference evidence="2" key="1">
    <citation type="submission" date="2020-10" db="EMBL/GenBank/DDBJ databases">
        <title>Ca. Dormibacterota MAGs.</title>
        <authorList>
            <person name="Montgomery K."/>
        </authorList>
    </citation>
    <scope>NUCLEOTIDE SEQUENCE [LARGE SCALE GENOMIC DNA]</scope>
    <source>
        <strain evidence="2">SC8812_S17_10</strain>
    </source>
</reference>